<keyword evidence="2" id="KW-0472">Membrane</keyword>
<keyword evidence="2" id="KW-1133">Transmembrane helix</keyword>
<dbReference type="OrthoDB" id="1778647at2"/>
<organism evidence="3 4">
    <name type="scientific">Eubacterium plexicaudatum ASF492</name>
    <dbReference type="NCBI Taxonomy" id="1235802"/>
    <lineage>
        <taxon>Bacteria</taxon>
        <taxon>Bacillati</taxon>
        <taxon>Bacillota</taxon>
        <taxon>Clostridia</taxon>
        <taxon>Eubacteriales</taxon>
        <taxon>Eubacteriaceae</taxon>
        <taxon>Eubacterium</taxon>
    </lineage>
</organism>
<dbReference type="STRING" id="1235802.C823_00752"/>
<evidence type="ECO:0000256" key="1">
    <source>
        <dbReference type="SAM" id="MobiDB-lite"/>
    </source>
</evidence>
<dbReference type="Proteomes" id="UP000012589">
    <property type="component" value="Unassembled WGS sequence"/>
</dbReference>
<protein>
    <recommendedName>
        <fullName evidence="5">Cell division protein FtsL</fullName>
    </recommendedName>
</protein>
<comment type="caution">
    <text evidence="3">The sequence shown here is derived from an EMBL/GenBank/DDBJ whole genome shotgun (WGS) entry which is preliminary data.</text>
</comment>
<keyword evidence="4" id="KW-1185">Reference proteome</keyword>
<evidence type="ECO:0000313" key="4">
    <source>
        <dbReference type="Proteomes" id="UP000012589"/>
    </source>
</evidence>
<dbReference type="AlphaFoldDB" id="N2BDH0"/>
<reference evidence="3 4" key="1">
    <citation type="journal article" date="2014" name="Genome Announc.">
        <title>Draft genome sequences of the altered schaedler flora, a defined bacterial community from gnotobiotic mice.</title>
        <authorList>
            <person name="Wannemuehler M.J."/>
            <person name="Overstreet A.M."/>
            <person name="Ward D.V."/>
            <person name="Phillips G.J."/>
        </authorList>
    </citation>
    <scope>NUCLEOTIDE SEQUENCE [LARGE SCALE GENOMIC DNA]</scope>
    <source>
        <strain evidence="3 4">ASF492</strain>
    </source>
</reference>
<evidence type="ECO:0000256" key="2">
    <source>
        <dbReference type="SAM" id="Phobius"/>
    </source>
</evidence>
<dbReference type="PATRIC" id="fig|1235802.3.peg.808"/>
<feature type="compositionally biased region" description="Basic and acidic residues" evidence="1">
    <location>
        <begin position="23"/>
        <end position="46"/>
    </location>
</feature>
<proteinExistence type="predicted"/>
<name>N2BDH0_9FIRM</name>
<feature type="compositionally biased region" description="Basic residues" evidence="1">
    <location>
        <begin position="47"/>
        <end position="57"/>
    </location>
</feature>
<accession>N2BDH0</accession>
<keyword evidence="2" id="KW-0812">Transmembrane</keyword>
<gene>
    <name evidence="3" type="ORF">C823_00752</name>
</gene>
<evidence type="ECO:0000313" key="3">
    <source>
        <dbReference type="EMBL" id="EMZ36385.1"/>
    </source>
</evidence>
<evidence type="ECO:0008006" key="5">
    <source>
        <dbReference type="Google" id="ProtNLM"/>
    </source>
</evidence>
<dbReference type="eggNOG" id="ENOG5032YRK">
    <property type="taxonomic scope" value="Bacteria"/>
</dbReference>
<feature type="region of interest" description="Disordered" evidence="1">
    <location>
        <begin position="23"/>
        <end position="57"/>
    </location>
</feature>
<dbReference type="EMBL" id="AQFT01000023">
    <property type="protein sequence ID" value="EMZ36385.1"/>
    <property type="molecule type" value="Genomic_DNA"/>
</dbReference>
<feature type="transmembrane region" description="Helical" evidence="2">
    <location>
        <begin position="65"/>
        <end position="87"/>
    </location>
</feature>
<dbReference type="HOGENOM" id="CLU_110663_1_0_9"/>
<sequence length="163" mass="19329">MSRQKEQRSYGIYTYEDGNTVRRLETAPDYHEEREKRKEERRLSEQKRRRRRAARRNRERALKMNAGYVAFLSVCVMAVALTSVAYVDLQSDLIIRQRSIETLQSEISNLKLENDAAYKRITASVDLKQIKKQAKKLGMKYPTNQQIKYYTIENADYMTQYSD</sequence>